<protein>
    <submittedName>
        <fullName evidence="1">Uncharacterized protein</fullName>
    </submittedName>
</protein>
<organism evidence="1 2">
    <name type="scientific">Treponema denticola (strain ATCC 35405 / DSM 14222 / CIP 103919 / JCM 8153 / KCTC 15104)</name>
    <dbReference type="NCBI Taxonomy" id="243275"/>
    <lineage>
        <taxon>Bacteria</taxon>
        <taxon>Pseudomonadati</taxon>
        <taxon>Spirochaetota</taxon>
        <taxon>Spirochaetia</taxon>
        <taxon>Spirochaetales</taxon>
        <taxon>Treponemataceae</taxon>
        <taxon>Treponema</taxon>
    </lineage>
</organism>
<gene>
    <name evidence="1" type="ordered locus">TDE_1770</name>
</gene>
<dbReference type="Proteomes" id="UP000008212">
    <property type="component" value="Chromosome"/>
</dbReference>
<sequence>MSEACAVANNFEFRENKLNNKKIYIFIFLFINSPLKYNSTSQRGIHVTFA</sequence>
<evidence type="ECO:0000313" key="1">
    <source>
        <dbReference type="EMBL" id="AAS12285.1"/>
    </source>
</evidence>
<dbReference type="KEGG" id="tde:TDE_1770"/>
<accession>Q73LU2</accession>
<dbReference type="PaxDb" id="243275-TDE_1770"/>
<evidence type="ECO:0000313" key="2">
    <source>
        <dbReference type="Proteomes" id="UP000008212"/>
    </source>
</evidence>
<dbReference type="HOGENOM" id="CLU_3123849_0_0_12"/>
<dbReference type="EMBL" id="AE017226">
    <property type="protein sequence ID" value="AAS12285.1"/>
    <property type="molecule type" value="Genomic_DNA"/>
</dbReference>
<dbReference type="STRING" id="243275.TDE_1770"/>
<keyword evidence="2" id="KW-1185">Reference proteome</keyword>
<reference evidence="1 2" key="1">
    <citation type="journal article" date="2004" name="Proc. Natl. Acad. Sci. U.S.A.">
        <title>Comparison of the genome of the oral pathogen Treponema denticola with other spirochete genomes.</title>
        <authorList>
            <person name="Seshadri R."/>
            <person name="Myers G.S."/>
            <person name="Tettelin H."/>
            <person name="Eisen J.A."/>
            <person name="Heidelberg J.F."/>
            <person name="Dodson R.J."/>
            <person name="Davidsen T.M."/>
            <person name="DeBoy R.T."/>
            <person name="Fouts D.E."/>
            <person name="Haft D.H."/>
            <person name="Selengut J."/>
            <person name="Ren Q."/>
            <person name="Brinkac L.M."/>
            <person name="Madupu R."/>
            <person name="Kolonay J."/>
            <person name="Durkin S.A."/>
            <person name="Daugherty S.C."/>
            <person name="Shetty J."/>
            <person name="Shvartsbeyn A."/>
            <person name="Gebregeorgis E."/>
            <person name="Geer K."/>
            <person name="Tsegaye G."/>
            <person name="Malek J."/>
            <person name="Ayodeji B."/>
            <person name="Shatsman S."/>
            <person name="McLeod M.P."/>
            <person name="Smajs D."/>
            <person name="Howell J.K."/>
            <person name="Pal S."/>
            <person name="Amin A."/>
            <person name="Vashisth P."/>
            <person name="McNeill T.Z."/>
            <person name="Xiang Q."/>
            <person name="Sodergren E."/>
            <person name="Baca E."/>
            <person name="Weinstock G.M."/>
            <person name="Norris S.J."/>
            <person name="Fraser C.M."/>
            <person name="Paulsen I.T."/>
        </authorList>
    </citation>
    <scope>NUCLEOTIDE SEQUENCE [LARGE SCALE GENOMIC DNA]</scope>
    <source>
        <strain evidence="2">ATCC 35405 / DSM 14222 / CIP 103919 / JCM 8153 / KCTC 15104</strain>
    </source>
</reference>
<dbReference type="AlphaFoldDB" id="Q73LU2"/>
<proteinExistence type="predicted"/>
<name>Q73LU2_TREDE</name>